<dbReference type="Proteomes" id="UP001331761">
    <property type="component" value="Unassembled WGS sequence"/>
</dbReference>
<comment type="caution">
    <text evidence="1">The sequence shown here is derived from an EMBL/GenBank/DDBJ whole genome shotgun (WGS) entry which is preliminary data.</text>
</comment>
<proteinExistence type="predicted"/>
<protein>
    <submittedName>
        <fullName evidence="1">Uncharacterized protein</fullName>
    </submittedName>
</protein>
<dbReference type="AlphaFoldDB" id="A0AAN8FL33"/>
<name>A0AAN8FL33_TRICO</name>
<keyword evidence="2" id="KW-1185">Reference proteome</keyword>
<sequence length="102" mass="11914">MFAHGACLRSIEKSDYAKVKQLLVTQRSLRKTCLEHRQDRRRMSADEILQCQKPLPSTESLDDFLFNNHYRSEKNLDICHAHLNVLKDACYSLAMCCRTIIK</sequence>
<evidence type="ECO:0000313" key="2">
    <source>
        <dbReference type="Proteomes" id="UP001331761"/>
    </source>
</evidence>
<dbReference type="EMBL" id="WIXE01009123">
    <property type="protein sequence ID" value="KAK5978699.1"/>
    <property type="molecule type" value="Genomic_DNA"/>
</dbReference>
<accession>A0AAN8FL33</accession>
<organism evidence="1 2">
    <name type="scientific">Trichostrongylus colubriformis</name>
    <name type="common">Black scour worm</name>
    <dbReference type="NCBI Taxonomy" id="6319"/>
    <lineage>
        <taxon>Eukaryota</taxon>
        <taxon>Metazoa</taxon>
        <taxon>Ecdysozoa</taxon>
        <taxon>Nematoda</taxon>
        <taxon>Chromadorea</taxon>
        <taxon>Rhabditida</taxon>
        <taxon>Rhabditina</taxon>
        <taxon>Rhabditomorpha</taxon>
        <taxon>Strongyloidea</taxon>
        <taxon>Trichostrongylidae</taxon>
        <taxon>Trichostrongylus</taxon>
    </lineage>
</organism>
<evidence type="ECO:0000313" key="1">
    <source>
        <dbReference type="EMBL" id="KAK5978699.1"/>
    </source>
</evidence>
<feature type="non-terminal residue" evidence="1">
    <location>
        <position position="102"/>
    </location>
</feature>
<gene>
    <name evidence="1" type="ORF">GCK32_020232</name>
</gene>
<reference evidence="1 2" key="1">
    <citation type="submission" date="2019-10" db="EMBL/GenBank/DDBJ databases">
        <title>Assembly and Annotation for the nematode Trichostrongylus colubriformis.</title>
        <authorList>
            <person name="Martin J."/>
        </authorList>
    </citation>
    <scope>NUCLEOTIDE SEQUENCE [LARGE SCALE GENOMIC DNA]</scope>
    <source>
        <strain evidence="1">G859</strain>
        <tissue evidence="1">Whole worm</tissue>
    </source>
</reference>